<reference evidence="2" key="1">
    <citation type="submission" date="2015-09" db="EMBL/GenBank/DDBJ databases">
        <title>Scylla olivacea transcriptome.</title>
        <authorList>
            <person name="Ikhwanuddin M."/>
        </authorList>
    </citation>
    <scope>NUCLEOTIDE SEQUENCE</scope>
</reference>
<accession>A0A0P4VR24</accession>
<dbReference type="PROSITE" id="PS50878">
    <property type="entry name" value="RT_POL"/>
    <property type="match status" value="1"/>
</dbReference>
<dbReference type="AlphaFoldDB" id="A0A0P4VR24"/>
<feature type="domain" description="Reverse transcriptase" evidence="1">
    <location>
        <begin position="1"/>
        <end position="209"/>
    </location>
</feature>
<sequence length="340" mass="37966">MMERVILNRLIYKVGHVLSGNVHGFLKGHSTSHCFVECLINKDATCRAFVDLKGAFDRANKDVIMEELILKGVKGRLLGWIRDYLYNRTAQVWFQGAVSSEEVFELGTPQGGVLSPMLFNVLMDKIARCSFPQGTQVLIYADDILLQCPTPRTLQLALSQLAALCVQMGLVINECKTKFQAKGKVSRSPTVNNVPIPRVHTHKYLGVQLSFRKSLHAVHYVRDLCLPRLAPLRLLANRGLGAGIPVLRMFCISVVWSLIDYAAPILIQFSATQLRPLELVQNGAMRIIFGCPRTAWIEVLRAELHLPSIMCRIQEITCHTVDRMLCMGSDSEGITDPPVS</sequence>
<evidence type="ECO:0000259" key="1">
    <source>
        <dbReference type="PROSITE" id="PS50878"/>
    </source>
</evidence>
<dbReference type="GO" id="GO:0071897">
    <property type="term" value="P:DNA biosynthetic process"/>
    <property type="evidence" value="ECO:0007669"/>
    <property type="project" value="UniProtKB-ARBA"/>
</dbReference>
<dbReference type="InterPro" id="IPR000477">
    <property type="entry name" value="RT_dom"/>
</dbReference>
<name>A0A0P4VR24_SCYOL</name>
<dbReference type="PANTHER" id="PTHR19446">
    <property type="entry name" value="REVERSE TRANSCRIPTASES"/>
    <property type="match status" value="1"/>
</dbReference>
<protein>
    <recommendedName>
        <fullName evidence="1">Reverse transcriptase domain-containing protein</fullName>
    </recommendedName>
</protein>
<dbReference type="InterPro" id="IPR043502">
    <property type="entry name" value="DNA/RNA_pol_sf"/>
</dbReference>
<dbReference type="SUPFAM" id="SSF56672">
    <property type="entry name" value="DNA/RNA polymerases"/>
    <property type="match status" value="1"/>
</dbReference>
<dbReference type="InterPro" id="IPR043128">
    <property type="entry name" value="Rev_trsase/Diguanyl_cyclase"/>
</dbReference>
<dbReference type="Pfam" id="PF00078">
    <property type="entry name" value="RVT_1"/>
    <property type="match status" value="1"/>
</dbReference>
<organism evidence="2">
    <name type="scientific">Scylla olivacea</name>
    <name type="common">Orange mud crab</name>
    <name type="synonym">Cancer olivacea</name>
    <dbReference type="NCBI Taxonomy" id="85551"/>
    <lineage>
        <taxon>Eukaryota</taxon>
        <taxon>Metazoa</taxon>
        <taxon>Ecdysozoa</taxon>
        <taxon>Arthropoda</taxon>
        <taxon>Crustacea</taxon>
        <taxon>Multicrustacea</taxon>
        <taxon>Malacostraca</taxon>
        <taxon>Eumalacostraca</taxon>
        <taxon>Eucarida</taxon>
        <taxon>Decapoda</taxon>
        <taxon>Pleocyemata</taxon>
        <taxon>Brachyura</taxon>
        <taxon>Eubrachyura</taxon>
        <taxon>Portunoidea</taxon>
        <taxon>Portunidae</taxon>
        <taxon>Portuninae</taxon>
        <taxon>Scylla</taxon>
    </lineage>
</organism>
<dbReference type="EMBL" id="GDRN01106108">
    <property type="protein sequence ID" value="JAI57626.1"/>
    <property type="molecule type" value="Transcribed_RNA"/>
</dbReference>
<dbReference type="Gene3D" id="3.30.70.270">
    <property type="match status" value="1"/>
</dbReference>
<evidence type="ECO:0000313" key="2">
    <source>
        <dbReference type="EMBL" id="JAI57626.1"/>
    </source>
</evidence>
<proteinExistence type="predicted"/>